<reference evidence="3" key="1">
    <citation type="journal article" date="2020" name="Stud. Mycol.">
        <title>101 Dothideomycetes genomes: a test case for predicting lifestyles and emergence of pathogens.</title>
        <authorList>
            <person name="Haridas S."/>
            <person name="Albert R."/>
            <person name="Binder M."/>
            <person name="Bloem J."/>
            <person name="Labutti K."/>
            <person name="Salamov A."/>
            <person name="Andreopoulos B."/>
            <person name="Baker S."/>
            <person name="Barry K."/>
            <person name="Bills G."/>
            <person name="Bluhm B."/>
            <person name="Cannon C."/>
            <person name="Castanera R."/>
            <person name="Culley D."/>
            <person name="Daum C."/>
            <person name="Ezra D."/>
            <person name="Gonzalez J."/>
            <person name="Henrissat B."/>
            <person name="Kuo A."/>
            <person name="Liang C."/>
            <person name="Lipzen A."/>
            <person name="Lutzoni F."/>
            <person name="Magnuson J."/>
            <person name="Mondo S."/>
            <person name="Nolan M."/>
            <person name="Ohm R."/>
            <person name="Pangilinan J."/>
            <person name="Park H.-J."/>
            <person name="Ramirez L."/>
            <person name="Alfaro M."/>
            <person name="Sun H."/>
            <person name="Tritt A."/>
            <person name="Yoshinaga Y."/>
            <person name="Zwiers L.-H."/>
            <person name="Turgeon B."/>
            <person name="Goodwin S."/>
            <person name="Spatafora J."/>
            <person name="Crous P."/>
            <person name="Grigoriev I."/>
        </authorList>
    </citation>
    <scope>NUCLEOTIDE SEQUENCE</scope>
    <source>
        <strain evidence="3">Tuck. ex Michener</strain>
    </source>
</reference>
<keyword evidence="3" id="KW-0378">Hydrolase</keyword>
<dbReference type="Proteomes" id="UP000800092">
    <property type="component" value="Unassembled WGS sequence"/>
</dbReference>
<dbReference type="PANTHER" id="PTHR23025">
    <property type="entry name" value="TRIACYLGLYCEROL LIPASE"/>
    <property type="match status" value="1"/>
</dbReference>
<protein>
    <submittedName>
        <fullName evidence="3">Alpha/beta-hydrolase</fullName>
    </submittedName>
</protein>
<feature type="region of interest" description="Disordered" evidence="1">
    <location>
        <begin position="21"/>
        <end position="40"/>
    </location>
</feature>
<evidence type="ECO:0000313" key="3">
    <source>
        <dbReference type="EMBL" id="KAF2236702.1"/>
    </source>
</evidence>
<name>A0A6A6HFM1_VIRVR</name>
<proteinExistence type="predicted"/>
<dbReference type="InterPro" id="IPR029058">
    <property type="entry name" value="AB_hydrolase_fold"/>
</dbReference>
<evidence type="ECO:0000313" key="4">
    <source>
        <dbReference type="Proteomes" id="UP000800092"/>
    </source>
</evidence>
<dbReference type="Pfam" id="PF07859">
    <property type="entry name" value="Abhydrolase_3"/>
    <property type="match status" value="1"/>
</dbReference>
<dbReference type="EMBL" id="ML991783">
    <property type="protein sequence ID" value="KAF2236702.1"/>
    <property type="molecule type" value="Genomic_DNA"/>
</dbReference>
<evidence type="ECO:0000259" key="2">
    <source>
        <dbReference type="Pfam" id="PF07859"/>
    </source>
</evidence>
<evidence type="ECO:0000256" key="1">
    <source>
        <dbReference type="SAM" id="MobiDB-lite"/>
    </source>
</evidence>
<dbReference type="GO" id="GO:0004806">
    <property type="term" value="F:triacylglycerol lipase activity"/>
    <property type="evidence" value="ECO:0007669"/>
    <property type="project" value="TreeGrafter"/>
</dbReference>
<organism evidence="3 4">
    <name type="scientific">Viridothelium virens</name>
    <name type="common">Speckled blister lichen</name>
    <name type="synonym">Trypethelium virens</name>
    <dbReference type="NCBI Taxonomy" id="1048519"/>
    <lineage>
        <taxon>Eukaryota</taxon>
        <taxon>Fungi</taxon>
        <taxon>Dikarya</taxon>
        <taxon>Ascomycota</taxon>
        <taxon>Pezizomycotina</taxon>
        <taxon>Dothideomycetes</taxon>
        <taxon>Dothideomycetes incertae sedis</taxon>
        <taxon>Trypetheliales</taxon>
        <taxon>Trypetheliaceae</taxon>
        <taxon>Viridothelium</taxon>
    </lineage>
</organism>
<accession>A0A6A6HFM1</accession>
<gene>
    <name evidence="3" type="ORF">EV356DRAFT_497572</name>
</gene>
<dbReference type="GO" id="GO:0004771">
    <property type="term" value="F:sterol ester esterase activity"/>
    <property type="evidence" value="ECO:0007669"/>
    <property type="project" value="TreeGrafter"/>
</dbReference>
<dbReference type="GO" id="GO:0019433">
    <property type="term" value="P:triglyceride catabolic process"/>
    <property type="evidence" value="ECO:0007669"/>
    <property type="project" value="TreeGrafter"/>
</dbReference>
<sequence>MGGSGPPTGITEKDIQVPSRESGRTITCRVHSPSPETAPREGSPLFVIFHGGGFCLGGLENEELLCRAFAKELGVVMLNVDYRLAPENPFPAAPEDAWDIVKWAATHSSELHANLNRGFIVGGISAGANLATTMGHQARDEKLSPPITGLYLSIPTISTPESIPEKHRNIHISKIQNANPPGLGEEAIRKFEENYAPDRSSHLFAPLGWPSGHTNLPPTYFQICELDPLRDDAIVFEKMLREDYGIPTKYDFYPGLPHGFWSFHPEAEFSQRVPKDSVVGLRWLLEKGVSS</sequence>
<dbReference type="PANTHER" id="PTHR23025:SF3">
    <property type="entry name" value="HORMONE-SENSITIVE LIPASE"/>
    <property type="match status" value="1"/>
</dbReference>
<dbReference type="OrthoDB" id="408631at2759"/>
<dbReference type="AlphaFoldDB" id="A0A6A6HFM1"/>
<dbReference type="SUPFAM" id="SSF53474">
    <property type="entry name" value="alpha/beta-Hydrolases"/>
    <property type="match status" value="1"/>
</dbReference>
<dbReference type="Gene3D" id="3.40.50.1820">
    <property type="entry name" value="alpha/beta hydrolase"/>
    <property type="match status" value="1"/>
</dbReference>
<dbReference type="InterPro" id="IPR013094">
    <property type="entry name" value="AB_hydrolase_3"/>
</dbReference>
<feature type="domain" description="Alpha/beta hydrolase fold-3" evidence="2">
    <location>
        <begin position="47"/>
        <end position="261"/>
    </location>
</feature>
<keyword evidence="4" id="KW-1185">Reference proteome</keyword>
<dbReference type="GO" id="GO:0005829">
    <property type="term" value="C:cytosol"/>
    <property type="evidence" value="ECO:0007669"/>
    <property type="project" value="TreeGrafter"/>
</dbReference>